<comment type="subcellular location">
    <subcellularLocation>
        <location evidence="2">Golgi apparatus membrane</location>
        <topology evidence="2">Single-pass type II membrane protein</topology>
    </subcellularLocation>
</comment>
<evidence type="ECO:0000256" key="10">
    <source>
        <dbReference type="ARBA" id="ARBA00023034"/>
    </source>
</evidence>
<evidence type="ECO:0000256" key="2">
    <source>
        <dbReference type="ARBA" id="ARBA00004323"/>
    </source>
</evidence>
<keyword evidence="14" id="KW-1185">Reference proteome</keyword>
<dbReference type="Pfam" id="PF03071">
    <property type="entry name" value="GNT-I"/>
    <property type="match status" value="1"/>
</dbReference>
<comment type="cofactor">
    <cofactor evidence="1">
        <name>Mn(2+)</name>
        <dbReference type="ChEBI" id="CHEBI:29035"/>
    </cofactor>
</comment>
<dbReference type="SUPFAM" id="SSF53448">
    <property type="entry name" value="Nucleotide-diphospho-sugar transferases"/>
    <property type="match status" value="1"/>
</dbReference>
<evidence type="ECO:0000256" key="5">
    <source>
        <dbReference type="ARBA" id="ARBA00022679"/>
    </source>
</evidence>
<keyword evidence="11" id="KW-0472">Membrane</keyword>
<evidence type="ECO:0000256" key="6">
    <source>
        <dbReference type="ARBA" id="ARBA00022692"/>
    </source>
</evidence>
<keyword evidence="4" id="KW-0328">Glycosyltransferase</keyword>
<evidence type="ECO:0000313" key="13">
    <source>
        <dbReference type="EMBL" id="MEJ2905707.1"/>
    </source>
</evidence>
<sequence>MRKKNNQTLSKKMNIAPILLFTYKRLDTLKTTVEALAKNELAADSELFIFSDAAKVEKDEVIVKQVRDFIKTITGFKAITVVEAEKNKGLAKSIIDGVTSVFQKFDTVIVLEDDLSTTSNFLTFMNTCLEKYKSDPAAFSISGYAFNLGQSKDDHDDAYFLKRGWSWGWATWKDRWSDVDWAVKDYALFKKDSRAQREFAVGGSDLNKMLAEQMEGRLDSWAIRWFYHQFRKGGLTIYPVFSKVFNNGFDQFATHTNGSGRRYLPALDTEERMSFSLPHKVQVNQFYQNKFILKMGLVSRIISKIETIFQRVFK</sequence>
<reference evidence="13 14" key="1">
    <citation type="submission" date="2024-03" db="EMBL/GenBank/DDBJ databases">
        <title>Sequence of Lycoming College Course Isolates.</title>
        <authorList>
            <person name="Plotts O."/>
            <person name="Newman J."/>
        </authorList>
    </citation>
    <scope>NUCLEOTIDE SEQUENCE [LARGE SCALE GENOMIC DNA]</scope>
    <source>
        <strain evidence="13 14">CJB-3</strain>
    </source>
</reference>
<evidence type="ECO:0000256" key="1">
    <source>
        <dbReference type="ARBA" id="ARBA00001936"/>
    </source>
</evidence>
<protein>
    <submittedName>
        <fullName evidence="13">Glycosyltransferase</fullName>
    </submittedName>
</protein>
<dbReference type="EMBL" id="JBBEUB010000014">
    <property type="protein sequence ID" value="MEJ2905707.1"/>
    <property type="molecule type" value="Genomic_DNA"/>
</dbReference>
<dbReference type="InterPro" id="IPR004139">
    <property type="entry name" value="Glyco_trans_13"/>
</dbReference>
<evidence type="ECO:0000256" key="7">
    <source>
        <dbReference type="ARBA" id="ARBA00022723"/>
    </source>
</evidence>
<keyword evidence="7" id="KW-0479">Metal-binding</keyword>
<name>A0ABU8NTY5_9SPHI</name>
<evidence type="ECO:0000256" key="4">
    <source>
        <dbReference type="ARBA" id="ARBA00022676"/>
    </source>
</evidence>
<dbReference type="Proteomes" id="UP001378956">
    <property type="component" value="Unassembled WGS sequence"/>
</dbReference>
<keyword evidence="5" id="KW-0808">Transferase</keyword>
<keyword evidence="10" id="KW-0333">Golgi apparatus</keyword>
<comment type="caution">
    <text evidence="13">The sequence shown here is derived from an EMBL/GenBank/DDBJ whole genome shotgun (WGS) entry which is preliminary data.</text>
</comment>
<dbReference type="RefSeq" id="WP_288883563.1">
    <property type="nucleotide sequence ID" value="NZ_CBFGNQ010000009.1"/>
</dbReference>
<organism evidence="13 14">
    <name type="scientific">Pedobacter panaciterrae</name>
    <dbReference type="NCBI Taxonomy" id="363849"/>
    <lineage>
        <taxon>Bacteria</taxon>
        <taxon>Pseudomonadati</taxon>
        <taxon>Bacteroidota</taxon>
        <taxon>Sphingobacteriia</taxon>
        <taxon>Sphingobacteriales</taxon>
        <taxon>Sphingobacteriaceae</taxon>
        <taxon>Pedobacter</taxon>
    </lineage>
</organism>
<gene>
    <name evidence="13" type="ORF">WAE58_24900</name>
</gene>
<keyword evidence="6" id="KW-0812">Transmembrane</keyword>
<evidence type="ECO:0000256" key="3">
    <source>
        <dbReference type="ARBA" id="ARBA00004922"/>
    </source>
</evidence>
<keyword evidence="9" id="KW-1133">Transmembrane helix</keyword>
<evidence type="ECO:0000256" key="12">
    <source>
        <dbReference type="ARBA" id="ARBA00023211"/>
    </source>
</evidence>
<evidence type="ECO:0000256" key="11">
    <source>
        <dbReference type="ARBA" id="ARBA00023136"/>
    </source>
</evidence>
<comment type="pathway">
    <text evidence="3">Protein modification; protein glycosylation.</text>
</comment>
<evidence type="ECO:0000313" key="14">
    <source>
        <dbReference type="Proteomes" id="UP001378956"/>
    </source>
</evidence>
<evidence type="ECO:0000256" key="8">
    <source>
        <dbReference type="ARBA" id="ARBA00022968"/>
    </source>
</evidence>
<accession>A0ABU8NTY5</accession>
<keyword evidence="8" id="KW-0735">Signal-anchor</keyword>
<evidence type="ECO:0000256" key="9">
    <source>
        <dbReference type="ARBA" id="ARBA00022989"/>
    </source>
</evidence>
<keyword evidence="12" id="KW-0464">Manganese</keyword>
<proteinExistence type="predicted"/>
<dbReference type="Gene3D" id="3.90.550.10">
    <property type="entry name" value="Spore Coat Polysaccharide Biosynthesis Protein SpsA, Chain A"/>
    <property type="match status" value="1"/>
</dbReference>
<dbReference type="InterPro" id="IPR029044">
    <property type="entry name" value="Nucleotide-diphossugar_trans"/>
</dbReference>